<comment type="caution">
    <text evidence="1">The sequence shown here is derived from an EMBL/GenBank/DDBJ whole genome shotgun (WGS) entry which is preliminary data.</text>
</comment>
<evidence type="ECO:0000313" key="1">
    <source>
        <dbReference type="EMBL" id="NEV69191.1"/>
    </source>
</evidence>
<protein>
    <submittedName>
        <fullName evidence="1">Uncharacterized protein</fullName>
    </submittedName>
</protein>
<reference evidence="1" key="3">
    <citation type="submission" date="2020-02" db="EMBL/GenBank/DDBJ databases">
        <authorList>
            <person name="Sarangi A.N."/>
            <person name="Ghosh S."/>
            <person name="Mukherjee M."/>
            <person name="Tripathy S."/>
        </authorList>
    </citation>
    <scope>NUCLEOTIDE SEQUENCE</scope>
    <source>
        <strain evidence="1">BDU141951</strain>
    </source>
</reference>
<gene>
    <name evidence="1" type="ORF">QQ91_018995</name>
</gene>
<reference evidence="1" key="2">
    <citation type="journal article" date="2015" name="Genome Announc.">
        <title>Draft Genome Sequence of Filamentous Marine Cyanobacterium Lyngbya confervoides Strain BDU141951.</title>
        <authorList>
            <person name="Chandrababunaidu M.M."/>
            <person name="Sen D."/>
            <person name="Tripathy S."/>
        </authorList>
    </citation>
    <scope>NUCLEOTIDE SEQUENCE</scope>
    <source>
        <strain evidence="1">BDU141951</strain>
    </source>
</reference>
<sequence length="156" mass="17388">MTGLRAAVLFRELRTAWSSLEDIRYERRNLIPARQCGMTGMGWRRSYGGWIMRSLGIEMTGLKAAVLGRALRIVASALADIRYERWNSIPSQRSGITGMGWGRSYGGWIMRSPGIEMTGLKAAVLGRALRIVASALADIRCERRNSVPTGRWRTAS</sequence>
<proteinExistence type="predicted"/>
<organism evidence="1">
    <name type="scientific">Lyngbya confervoides BDU141951</name>
    <dbReference type="NCBI Taxonomy" id="1574623"/>
    <lineage>
        <taxon>Bacteria</taxon>
        <taxon>Bacillati</taxon>
        <taxon>Cyanobacteriota</taxon>
        <taxon>Cyanophyceae</taxon>
        <taxon>Oscillatoriophycideae</taxon>
        <taxon>Oscillatoriales</taxon>
        <taxon>Microcoleaceae</taxon>
        <taxon>Lyngbya</taxon>
    </lineage>
</organism>
<reference evidence="1" key="1">
    <citation type="submission" date="2014-11" db="EMBL/GenBank/DDBJ databases">
        <authorList>
            <person name="Malar M.C."/>
            <person name="Sen D."/>
            <person name="Tripathy S."/>
        </authorList>
    </citation>
    <scope>NUCLEOTIDE SEQUENCE</scope>
    <source>
        <strain evidence="1">BDU141951</strain>
    </source>
</reference>
<name>A0A0C1Y9C7_9CYAN</name>
<dbReference type="AlphaFoldDB" id="A0A0C1Y9C7"/>
<dbReference type="EMBL" id="JTHE02000003">
    <property type="protein sequence ID" value="NEV69191.1"/>
    <property type="molecule type" value="Genomic_DNA"/>
</dbReference>
<accession>A0A0C1Y9C7</accession>